<dbReference type="Proteomes" id="UP000184082">
    <property type="component" value="Unassembled WGS sequence"/>
</dbReference>
<dbReference type="EMBL" id="FRAJ01000007">
    <property type="protein sequence ID" value="SHK00577.1"/>
    <property type="molecule type" value="Genomic_DNA"/>
</dbReference>
<dbReference type="Gene3D" id="1.10.3210.10">
    <property type="entry name" value="Hypothetical protein af1432"/>
    <property type="match status" value="1"/>
</dbReference>
<name>A0A1M6NXV9_9FIRM</name>
<dbReference type="GO" id="GO:0008893">
    <property type="term" value="F:guanosine-3',5'-bis(diphosphate) 3'-diphosphatase activity"/>
    <property type="evidence" value="ECO:0007669"/>
    <property type="project" value="TreeGrafter"/>
</dbReference>
<accession>A0A1M6NXV9</accession>
<feature type="domain" description="HD/PDEase" evidence="1">
    <location>
        <begin position="32"/>
        <end position="142"/>
    </location>
</feature>
<dbReference type="InterPro" id="IPR052194">
    <property type="entry name" value="MESH1"/>
</dbReference>
<dbReference type="RefSeq" id="WP_094756741.1">
    <property type="nucleotide sequence ID" value="NZ_FRAJ01000007.1"/>
</dbReference>
<gene>
    <name evidence="2" type="ORF">SAMN02745883_01022</name>
</gene>
<reference evidence="2 3" key="1">
    <citation type="submission" date="2016-11" db="EMBL/GenBank/DDBJ databases">
        <authorList>
            <person name="Jaros S."/>
            <person name="Januszkiewicz K."/>
            <person name="Wedrychowicz H."/>
        </authorList>
    </citation>
    <scope>NUCLEOTIDE SEQUENCE [LARGE SCALE GENOMIC DNA]</scope>
    <source>
        <strain evidence="2 3">DSM 14501</strain>
    </source>
</reference>
<proteinExistence type="predicted"/>
<dbReference type="Pfam" id="PF13328">
    <property type="entry name" value="HD_4"/>
    <property type="match status" value="1"/>
</dbReference>
<dbReference type="SUPFAM" id="SSF109604">
    <property type="entry name" value="HD-domain/PDEase-like"/>
    <property type="match status" value="1"/>
</dbReference>
<organism evidence="2 3">
    <name type="scientific">Caminicella sporogenes DSM 14501</name>
    <dbReference type="NCBI Taxonomy" id="1121266"/>
    <lineage>
        <taxon>Bacteria</taxon>
        <taxon>Bacillati</taxon>
        <taxon>Bacillota</taxon>
        <taxon>Clostridia</taxon>
        <taxon>Peptostreptococcales</taxon>
        <taxon>Caminicellaceae</taxon>
        <taxon>Caminicella</taxon>
    </lineage>
</organism>
<sequence>MGVDDKFYYDYLINEAIKVAAKAHDGHRRKASDIPYIVHPFEVALILQKNGASDEVIAAGILHDTLEDTDLTEDDIKNIFGEKILNLVLRASEELYNRENRPWEDRKKHTIDYSKKAPLEVKLLICADKLSNIRSMIKDYKKMGEKLWDKFNAPYDKQKWYYKSLVKSLKELDGYEMYEEFKEAVEELFG</sequence>
<dbReference type="STRING" id="1121266.SAMN02745883_01022"/>
<evidence type="ECO:0000313" key="3">
    <source>
        <dbReference type="Proteomes" id="UP000184082"/>
    </source>
</evidence>
<dbReference type="InterPro" id="IPR003607">
    <property type="entry name" value="HD/PDEase_dom"/>
</dbReference>
<dbReference type="AlphaFoldDB" id="A0A1M6NXV9"/>
<dbReference type="SMART" id="SM00471">
    <property type="entry name" value="HDc"/>
    <property type="match status" value="1"/>
</dbReference>
<evidence type="ECO:0000313" key="2">
    <source>
        <dbReference type="EMBL" id="SHK00577.1"/>
    </source>
</evidence>
<dbReference type="PANTHER" id="PTHR46246">
    <property type="entry name" value="GUANOSINE-3',5'-BIS(DIPHOSPHATE) 3'-PYROPHOSPHOHYDROLASE MESH1"/>
    <property type="match status" value="1"/>
</dbReference>
<protein>
    <submittedName>
        <fullName evidence="2">HD domain-containing protein</fullName>
    </submittedName>
</protein>
<dbReference type="PANTHER" id="PTHR46246:SF1">
    <property type="entry name" value="GUANOSINE-3',5'-BIS(DIPHOSPHATE) 3'-PYROPHOSPHOHYDROLASE MESH1"/>
    <property type="match status" value="1"/>
</dbReference>
<evidence type="ECO:0000259" key="1">
    <source>
        <dbReference type="SMART" id="SM00471"/>
    </source>
</evidence>
<keyword evidence="3" id="KW-1185">Reference proteome</keyword>